<evidence type="ECO:0000256" key="5">
    <source>
        <dbReference type="HAMAP-Rule" id="MF_00010"/>
    </source>
</evidence>
<dbReference type="RefSeq" id="WP_136548288.1">
    <property type="nucleotide sequence ID" value="NZ_CP031093.1"/>
</dbReference>
<keyword evidence="2 5" id="KW-0812">Transmembrane</keyword>
<gene>
    <name evidence="6" type="ORF">soil367_07210</name>
</gene>
<evidence type="ECO:0000256" key="2">
    <source>
        <dbReference type="ARBA" id="ARBA00022692"/>
    </source>
</evidence>
<evidence type="ECO:0000256" key="4">
    <source>
        <dbReference type="ARBA" id="ARBA00023136"/>
    </source>
</evidence>
<dbReference type="PANTHER" id="PTHR36116:SF1">
    <property type="entry name" value="UPF0060 MEMBRANE PROTEIN YNFA"/>
    <property type="match status" value="1"/>
</dbReference>
<proteinExistence type="inferred from homology"/>
<dbReference type="Proteomes" id="UP000298049">
    <property type="component" value="Chromosome"/>
</dbReference>
<comment type="similarity">
    <text evidence="5">Belongs to the UPF0060 family.</text>
</comment>
<sequence>MFTAFVYLSAALAEIAGCFAFWSWYRLSGSVLWLVPGMLSLALFAWLLSLVDADYAGRAYAAYGGVYIVSALLWLWLVEQRMPDRWDLLGAGICLAGAAVILLGPRGA</sequence>
<dbReference type="OrthoDB" id="123240at2"/>
<dbReference type="SUPFAM" id="SSF103481">
    <property type="entry name" value="Multidrug resistance efflux transporter EmrE"/>
    <property type="match status" value="1"/>
</dbReference>
<dbReference type="AlphaFoldDB" id="A0A4P7XHK9"/>
<feature type="transmembrane region" description="Helical" evidence="5">
    <location>
        <begin position="30"/>
        <end position="48"/>
    </location>
</feature>
<keyword evidence="7" id="KW-1185">Reference proteome</keyword>
<dbReference type="InterPro" id="IPR037185">
    <property type="entry name" value="EmrE-like"/>
</dbReference>
<keyword evidence="1 5" id="KW-1003">Cell membrane</keyword>
<evidence type="ECO:0000313" key="7">
    <source>
        <dbReference type="Proteomes" id="UP000298049"/>
    </source>
</evidence>
<evidence type="ECO:0000256" key="3">
    <source>
        <dbReference type="ARBA" id="ARBA00022989"/>
    </source>
</evidence>
<dbReference type="HAMAP" id="MF_00010">
    <property type="entry name" value="UPF0060"/>
    <property type="match status" value="1"/>
</dbReference>
<feature type="transmembrane region" description="Helical" evidence="5">
    <location>
        <begin position="89"/>
        <end position="105"/>
    </location>
</feature>
<name>A0A4P7XHK9_9ALTE</name>
<evidence type="ECO:0000256" key="1">
    <source>
        <dbReference type="ARBA" id="ARBA00022475"/>
    </source>
</evidence>
<feature type="transmembrane region" description="Helical" evidence="5">
    <location>
        <begin position="60"/>
        <end position="77"/>
    </location>
</feature>
<dbReference type="EMBL" id="CP031093">
    <property type="protein sequence ID" value="QCF25722.1"/>
    <property type="molecule type" value="Genomic_DNA"/>
</dbReference>
<organism evidence="6 7">
    <name type="scientific">Hydrocarboniclastica marina</name>
    <dbReference type="NCBI Taxonomy" id="2259620"/>
    <lineage>
        <taxon>Bacteria</taxon>
        <taxon>Pseudomonadati</taxon>
        <taxon>Pseudomonadota</taxon>
        <taxon>Gammaproteobacteria</taxon>
        <taxon>Alteromonadales</taxon>
        <taxon>Alteromonadaceae</taxon>
        <taxon>Hydrocarboniclastica</taxon>
    </lineage>
</organism>
<dbReference type="KEGG" id="hmi:soil367_07210"/>
<evidence type="ECO:0000313" key="6">
    <source>
        <dbReference type="EMBL" id="QCF25722.1"/>
    </source>
</evidence>
<dbReference type="PANTHER" id="PTHR36116">
    <property type="entry name" value="UPF0060 MEMBRANE PROTEIN YNFA"/>
    <property type="match status" value="1"/>
</dbReference>
<keyword evidence="4 5" id="KW-0472">Membrane</keyword>
<dbReference type="Pfam" id="PF02694">
    <property type="entry name" value="UPF0060"/>
    <property type="match status" value="1"/>
</dbReference>
<protein>
    <submittedName>
        <fullName evidence="6">YnfA family protein</fullName>
    </submittedName>
</protein>
<dbReference type="NCBIfam" id="NF002586">
    <property type="entry name" value="PRK02237.1"/>
    <property type="match status" value="1"/>
</dbReference>
<reference evidence="6 7" key="1">
    <citation type="submission" date="2018-07" db="EMBL/GenBank/DDBJ databases">
        <title>Marsedoiliclastica nanhaica gen. nov. sp. nov., a novel marine hydrocarbonoclastic bacterium isolated from an in-situ enriched hydrocarbon-degrading consortium in deep-sea sediment.</title>
        <authorList>
            <person name="Dong C."/>
            <person name="Ma T."/>
            <person name="Liu R."/>
            <person name="Shao Z."/>
        </authorList>
    </citation>
    <scope>NUCLEOTIDE SEQUENCE [LARGE SCALE GENOMIC DNA]</scope>
    <source>
        <strain evidence="7">soil36-7</strain>
    </source>
</reference>
<accession>A0A4P7XHK9</accession>
<dbReference type="GO" id="GO:0005886">
    <property type="term" value="C:plasma membrane"/>
    <property type="evidence" value="ECO:0007669"/>
    <property type="project" value="UniProtKB-SubCell"/>
</dbReference>
<keyword evidence="3 5" id="KW-1133">Transmembrane helix</keyword>
<comment type="subcellular location">
    <subcellularLocation>
        <location evidence="5">Cell membrane</location>
        <topology evidence="5">Multi-pass membrane protein</topology>
    </subcellularLocation>
</comment>
<dbReference type="InterPro" id="IPR003844">
    <property type="entry name" value="UPF0060"/>
</dbReference>